<dbReference type="InterPro" id="IPR051040">
    <property type="entry name" value="COX23"/>
</dbReference>
<reference evidence="7" key="1">
    <citation type="journal article" date="2023" name="G3 (Bethesda)">
        <title>Whole genome assembly and annotation of the endangered Caribbean coral Acropora cervicornis.</title>
        <authorList>
            <person name="Selwyn J.D."/>
            <person name="Vollmer S.V."/>
        </authorList>
    </citation>
    <scope>NUCLEOTIDE SEQUENCE</scope>
    <source>
        <strain evidence="7">K2</strain>
    </source>
</reference>
<organism evidence="7 8">
    <name type="scientific">Acropora cervicornis</name>
    <name type="common">Staghorn coral</name>
    <dbReference type="NCBI Taxonomy" id="6130"/>
    <lineage>
        <taxon>Eukaryota</taxon>
        <taxon>Metazoa</taxon>
        <taxon>Cnidaria</taxon>
        <taxon>Anthozoa</taxon>
        <taxon>Hexacorallia</taxon>
        <taxon>Scleractinia</taxon>
        <taxon>Astrocoeniina</taxon>
        <taxon>Acroporidae</taxon>
        <taxon>Acropora</taxon>
    </lineage>
</organism>
<dbReference type="PROSITE" id="PS51808">
    <property type="entry name" value="CHCH"/>
    <property type="match status" value="1"/>
</dbReference>
<comment type="caution">
    <text evidence="7">The sequence shown here is derived from an EMBL/GenBank/DDBJ whole genome shotgun (WGS) entry which is preliminary data.</text>
</comment>
<gene>
    <name evidence="7" type="ORF">P5673_007034</name>
</gene>
<dbReference type="Proteomes" id="UP001249851">
    <property type="component" value="Unassembled WGS sequence"/>
</dbReference>
<reference evidence="7" key="2">
    <citation type="journal article" date="2023" name="Science">
        <title>Genomic signatures of disease resistance in endangered staghorn corals.</title>
        <authorList>
            <person name="Vollmer S.V."/>
            <person name="Selwyn J.D."/>
            <person name="Despard B.A."/>
            <person name="Roesel C.L."/>
        </authorList>
    </citation>
    <scope>NUCLEOTIDE SEQUENCE</scope>
    <source>
        <strain evidence="7">K2</strain>
    </source>
</reference>
<dbReference type="PANTHER" id="PTHR46811:SF1">
    <property type="entry name" value="COILED-COIL-HELIX-COILED-COIL-HELIX DOMAIN-CONTAINING PROTEIN 7"/>
    <property type="match status" value="1"/>
</dbReference>
<keyword evidence="2" id="KW-0496">Mitochondrion</keyword>
<comment type="similarity">
    <text evidence="4">Belongs to the CHCHD7 family.</text>
</comment>
<evidence type="ECO:0000256" key="1">
    <source>
        <dbReference type="ARBA" id="ARBA00004569"/>
    </source>
</evidence>
<comment type="subcellular location">
    <subcellularLocation>
        <location evidence="1">Mitochondrion intermembrane space</location>
    </subcellularLocation>
</comment>
<dbReference type="Pfam" id="PF02297">
    <property type="entry name" value="COX6B"/>
    <property type="match status" value="1"/>
</dbReference>
<dbReference type="InterPro" id="IPR009069">
    <property type="entry name" value="Cys_alpha_HP_mot_SF"/>
</dbReference>
<evidence type="ECO:0000256" key="4">
    <source>
        <dbReference type="ARBA" id="ARBA00038205"/>
    </source>
</evidence>
<dbReference type="EMBL" id="JARQWQ010000011">
    <property type="protein sequence ID" value="KAK2568951.1"/>
    <property type="molecule type" value="Genomic_DNA"/>
</dbReference>
<evidence type="ECO:0000256" key="2">
    <source>
        <dbReference type="ARBA" id="ARBA00023128"/>
    </source>
</evidence>
<evidence type="ECO:0000256" key="6">
    <source>
        <dbReference type="SAM" id="MobiDB-lite"/>
    </source>
</evidence>
<sequence length="73" mass="8539">MADGLRRFKDQGTNPCLKESKASMKCLDENNYDKNKCAMYFEAYKECKKSWNERKAARRRQGLPPNDPEMQSS</sequence>
<proteinExistence type="inferred from homology"/>
<keyword evidence="8" id="KW-1185">Reference proteome</keyword>
<dbReference type="GO" id="GO:0033108">
    <property type="term" value="P:mitochondrial respiratory chain complex assembly"/>
    <property type="evidence" value="ECO:0007669"/>
    <property type="project" value="TreeGrafter"/>
</dbReference>
<dbReference type="InterPro" id="IPR048280">
    <property type="entry name" value="COX6B-like"/>
</dbReference>
<dbReference type="PANTHER" id="PTHR46811">
    <property type="entry name" value="COILED-COIL-HELIX-COILED-COIL-HELIX DOMAIN-CONTAINING PROTEIN 7"/>
    <property type="match status" value="1"/>
</dbReference>
<evidence type="ECO:0000313" key="8">
    <source>
        <dbReference type="Proteomes" id="UP001249851"/>
    </source>
</evidence>
<evidence type="ECO:0000256" key="3">
    <source>
        <dbReference type="ARBA" id="ARBA00023157"/>
    </source>
</evidence>
<dbReference type="GO" id="GO:0005758">
    <property type="term" value="C:mitochondrial intermembrane space"/>
    <property type="evidence" value="ECO:0007669"/>
    <property type="project" value="UniProtKB-SubCell"/>
</dbReference>
<keyword evidence="3" id="KW-1015">Disulfide bond</keyword>
<dbReference type="SUPFAM" id="SSF47072">
    <property type="entry name" value="Cysteine alpha-hairpin motif"/>
    <property type="match status" value="1"/>
</dbReference>
<evidence type="ECO:0000256" key="5">
    <source>
        <dbReference type="ARBA" id="ARBA00039509"/>
    </source>
</evidence>
<evidence type="ECO:0000313" key="7">
    <source>
        <dbReference type="EMBL" id="KAK2568951.1"/>
    </source>
</evidence>
<feature type="region of interest" description="Disordered" evidence="6">
    <location>
        <begin position="54"/>
        <end position="73"/>
    </location>
</feature>
<dbReference type="Gene3D" id="1.10.287.1130">
    <property type="entry name" value="CytochromE C oxidase copper chaperone"/>
    <property type="match status" value="1"/>
</dbReference>
<accession>A0AAD9VC30</accession>
<protein>
    <recommendedName>
        <fullName evidence="5">Coiled-coil-helix-coiled-coil-helix domain-containing protein 7</fullName>
    </recommendedName>
</protein>
<dbReference type="AlphaFoldDB" id="A0AAD9VC30"/>
<name>A0AAD9VC30_ACRCE</name>